<feature type="region of interest" description="Disordered" evidence="1">
    <location>
        <begin position="116"/>
        <end position="136"/>
    </location>
</feature>
<organism evidence="2 3">
    <name type="scientific">Austropuccinia psidii MF-1</name>
    <dbReference type="NCBI Taxonomy" id="1389203"/>
    <lineage>
        <taxon>Eukaryota</taxon>
        <taxon>Fungi</taxon>
        <taxon>Dikarya</taxon>
        <taxon>Basidiomycota</taxon>
        <taxon>Pucciniomycotina</taxon>
        <taxon>Pucciniomycetes</taxon>
        <taxon>Pucciniales</taxon>
        <taxon>Sphaerophragmiaceae</taxon>
        <taxon>Austropuccinia</taxon>
    </lineage>
</organism>
<proteinExistence type="predicted"/>
<evidence type="ECO:0000313" key="2">
    <source>
        <dbReference type="EMBL" id="MBW0541321.1"/>
    </source>
</evidence>
<dbReference type="Proteomes" id="UP000765509">
    <property type="component" value="Unassembled WGS sequence"/>
</dbReference>
<reference evidence="2" key="1">
    <citation type="submission" date="2021-03" db="EMBL/GenBank/DDBJ databases">
        <title>Draft genome sequence of rust myrtle Austropuccinia psidii MF-1, a brazilian biotype.</title>
        <authorList>
            <person name="Quecine M.C."/>
            <person name="Pachon D.M.R."/>
            <person name="Bonatelli M.L."/>
            <person name="Correr F.H."/>
            <person name="Franceschini L.M."/>
            <person name="Leite T.F."/>
            <person name="Margarido G.R.A."/>
            <person name="Almeida C.A."/>
            <person name="Ferrarezi J.A."/>
            <person name="Labate C.A."/>
        </authorList>
    </citation>
    <scope>NUCLEOTIDE SEQUENCE</scope>
    <source>
        <strain evidence="2">MF-1</strain>
    </source>
</reference>
<dbReference type="AlphaFoldDB" id="A0A9Q3FJD0"/>
<gene>
    <name evidence="2" type="ORF">O181_081036</name>
</gene>
<protein>
    <submittedName>
        <fullName evidence="2">Uncharacterized protein</fullName>
    </submittedName>
</protein>
<accession>A0A9Q3FJD0</accession>
<dbReference type="OrthoDB" id="2507214at2759"/>
<evidence type="ECO:0000256" key="1">
    <source>
        <dbReference type="SAM" id="MobiDB-lite"/>
    </source>
</evidence>
<sequence>MHFWEEVDQHLFSGPLQVKNGFHLMAMEVNKKSNQILNCRSASIHEQWHLYKKKYITAKKFQNLTLSGITEVEDKKGIHTMAEKLDTTCPCFSKMNSLYGHKPNATKLESYDAQEVELSSNEGEDEPVGANLSSPNDPKEYFYNLFPFN</sequence>
<dbReference type="EMBL" id="AVOT02045992">
    <property type="protein sequence ID" value="MBW0541321.1"/>
    <property type="molecule type" value="Genomic_DNA"/>
</dbReference>
<comment type="caution">
    <text evidence="2">The sequence shown here is derived from an EMBL/GenBank/DDBJ whole genome shotgun (WGS) entry which is preliminary data.</text>
</comment>
<evidence type="ECO:0000313" key="3">
    <source>
        <dbReference type="Proteomes" id="UP000765509"/>
    </source>
</evidence>
<keyword evidence="3" id="KW-1185">Reference proteome</keyword>
<name>A0A9Q3FJD0_9BASI</name>